<dbReference type="InterPro" id="IPR013154">
    <property type="entry name" value="ADH-like_N"/>
</dbReference>
<dbReference type="AlphaFoldDB" id="A0AAD6HGQ2"/>
<proteinExistence type="inferred from homology"/>
<dbReference type="SUPFAM" id="SSF50129">
    <property type="entry name" value="GroES-like"/>
    <property type="match status" value="1"/>
</dbReference>
<dbReference type="InterPro" id="IPR047122">
    <property type="entry name" value="Trans-enoyl_RdTase-like"/>
</dbReference>
<gene>
    <name evidence="4" type="ORF">N7493_009292</name>
</gene>
<dbReference type="CDD" id="cd08249">
    <property type="entry name" value="enoyl_reductase_like"/>
    <property type="match status" value="1"/>
</dbReference>
<protein>
    <recommendedName>
        <fullName evidence="3">Enoyl reductase (ER) domain-containing protein</fullName>
    </recommendedName>
</protein>
<dbReference type="Pfam" id="PF08240">
    <property type="entry name" value="ADH_N"/>
    <property type="match status" value="1"/>
</dbReference>
<feature type="domain" description="Enoyl reductase (ER)" evidence="3">
    <location>
        <begin position="12"/>
        <end position="352"/>
    </location>
</feature>
<dbReference type="GO" id="GO:0016651">
    <property type="term" value="F:oxidoreductase activity, acting on NAD(P)H"/>
    <property type="evidence" value="ECO:0007669"/>
    <property type="project" value="InterPro"/>
</dbReference>
<comment type="caution">
    <text evidence="4">The sequence shown here is derived from an EMBL/GenBank/DDBJ whole genome shotgun (WGS) entry which is preliminary data.</text>
</comment>
<keyword evidence="2" id="KW-0560">Oxidoreductase</keyword>
<organism evidence="4 5">
    <name type="scientific">Penicillium malachiteum</name>
    <dbReference type="NCBI Taxonomy" id="1324776"/>
    <lineage>
        <taxon>Eukaryota</taxon>
        <taxon>Fungi</taxon>
        <taxon>Dikarya</taxon>
        <taxon>Ascomycota</taxon>
        <taxon>Pezizomycotina</taxon>
        <taxon>Eurotiomycetes</taxon>
        <taxon>Eurotiomycetidae</taxon>
        <taxon>Eurotiales</taxon>
        <taxon>Aspergillaceae</taxon>
        <taxon>Penicillium</taxon>
    </lineage>
</organism>
<dbReference type="SMART" id="SM00829">
    <property type="entry name" value="PKS_ER"/>
    <property type="match status" value="1"/>
</dbReference>
<reference evidence="4" key="2">
    <citation type="submission" date="2023-01" db="EMBL/GenBank/DDBJ databases">
        <authorList>
            <person name="Petersen C."/>
        </authorList>
    </citation>
    <scope>NUCLEOTIDE SEQUENCE</scope>
    <source>
        <strain evidence="4">IBT 17514</strain>
    </source>
</reference>
<evidence type="ECO:0000313" key="4">
    <source>
        <dbReference type="EMBL" id="KAJ5712824.1"/>
    </source>
</evidence>
<dbReference type="EMBL" id="JAQJAN010000013">
    <property type="protein sequence ID" value="KAJ5712824.1"/>
    <property type="molecule type" value="Genomic_DNA"/>
</dbReference>
<dbReference type="Gene3D" id="3.40.50.720">
    <property type="entry name" value="NAD(P)-binding Rossmann-like Domain"/>
    <property type="match status" value="1"/>
</dbReference>
<accession>A0AAD6HGQ2</accession>
<comment type="similarity">
    <text evidence="1">Belongs to the zinc-containing alcohol dehydrogenase family.</text>
</comment>
<name>A0AAD6HGQ2_9EURO</name>
<dbReference type="SUPFAM" id="SSF51735">
    <property type="entry name" value="NAD(P)-binding Rossmann-fold domains"/>
    <property type="match status" value="1"/>
</dbReference>
<dbReference type="InterPro" id="IPR011032">
    <property type="entry name" value="GroES-like_sf"/>
</dbReference>
<dbReference type="PANTHER" id="PTHR45348:SF2">
    <property type="entry name" value="ZINC-TYPE ALCOHOL DEHYDROGENASE-LIKE PROTEIN C2E1P3.01"/>
    <property type="match status" value="1"/>
</dbReference>
<dbReference type="InterPro" id="IPR013149">
    <property type="entry name" value="ADH-like_C"/>
</dbReference>
<dbReference type="Pfam" id="PF00107">
    <property type="entry name" value="ADH_zinc_N"/>
    <property type="match status" value="1"/>
</dbReference>
<evidence type="ECO:0000313" key="5">
    <source>
        <dbReference type="Proteomes" id="UP001215712"/>
    </source>
</evidence>
<dbReference type="PANTHER" id="PTHR45348">
    <property type="entry name" value="HYPOTHETICAL OXIDOREDUCTASE (EUROFUNG)"/>
    <property type="match status" value="1"/>
</dbReference>
<evidence type="ECO:0000259" key="3">
    <source>
        <dbReference type="SMART" id="SM00829"/>
    </source>
</evidence>
<evidence type="ECO:0000256" key="2">
    <source>
        <dbReference type="ARBA" id="ARBA00023002"/>
    </source>
</evidence>
<dbReference type="Gene3D" id="3.90.180.10">
    <property type="entry name" value="Medium-chain alcohol dehydrogenases, catalytic domain"/>
    <property type="match status" value="1"/>
</dbReference>
<sequence>MSLPTTRSALVGTANGNTVLAHEVPIPTLTGDEVLIRTEAIALNPVDAKMAGPYITEGSIAGVDIAGEILAIGPDVDSSDFNVGHRVIAGVFGMNPKRSASGAFATYVVASVALVVHIPDSMSYDVAASIPTPFMSTGLALFYSLKFPYPETPYKSANPIVVLVSGGMTSCGTAATQLIRWAGMIPIVTCSPNHFEQVKAYGAEEAFDYNDPECAAKIKKYTKNNLKFALDCATTTESMKLCYASIGRAGGRYTALDPFSATVAASRKVVKADWVMAISLFGEEVGWPEPHYRALDLDVKNFGTEWRIKLQDLLRDGSMSPHPIDTQFRGLEGALEGMDQLRKGLVRGKKLVCPIEH</sequence>
<dbReference type="InterPro" id="IPR036291">
    <property type="entry name" value="NAD(P)-bd_dom_sf"/>
</dbReference>
<reference evidence="4" key="1">
    <citation type="journal article" date="2023" name="IMA Fungus">
        <title>Comparative genomic study of the Penicillium genus elucidates a diverse pangenome and 15 lateral gene transfer events.</title>
        <authorList>
            <person name="Petersen C."/>
            <person name="Sorensen T."/>
            <person name="Nielsen M.R."/>
            <person name="Sondergaard T.E."/>
            <person name="Sorensen J.L."/>
            <person name="Fitzpatrick D.A."/>
            <person name="Frisvad J.C."/>
            <person name="Nielsen K.L."/>
        </authorList>
    </citation>
    <scope>NUCLEOTIDE SEQUENCE</scope>
    <source>
        <strain evidence="4">IBT 17514</strain>
    </source>
</reference>
<evidence type="ECO:0000256" key="1">
    <source>
        <dbReference type="ARBA" id="ARBA00008072"/>
    </source>
</evidence>
<dbReference type="Proteomes" id="UP001215712">
    <property type="component" value="Unassembled WGS sequence"/>
</dbReference>
<dbReference type="InterPro" id="IPR020843">
    <property type="entry name" value="ER"/>
</dbReference>
<keyword evidence="5" id="KW-1185">Reference proteome</keyword>